<evidence type="ECO:0000256" key="3">
    <source>
        <dbReference type="ARBA" id="ARBA00008400"/>
    </source>
</evidence>
<evidence type="ECO:0000256" key="12">
    <source>
        <dbReference type="RuleBase" id="RU367138"/>
    </source>
</evidence>
<name>A0A077Z9M3_TRITR</name>
<feature type="transmembrane region" description="Helical" evidence="12">
    <location>
        <begin position="627"/>
        <end position="647"/>
    </location>
</feature>
<comment type="similarity">
    <text evidence="3 12">Belongs to the PIGG/PIGN/PIGO family. PIGN subfamily.</text>
</comment>
<evidence type="ECO:0000313" key="15">
    <source>
        <dbReference type="Proteomes" id="UP000030665"/>
    </source>
</evidence>
<organism evidence="14 15">
    <name type="scientific">Trichuris trichiura</name>
    <name type="common">Whipworm</name>
    <name type="synonym">Trichocephalus trichiurus</name>
    <dbReference type="NCBI Taxonomy" id="36087"/>
    <lineage>
        <taxon>Eukaryota</taxon>
        <taxon>Metazoa</taxon>
        <taxon>Ecdysozoa</taxon>
        <taxon>Nematoda</taxon>
        <taxon>Enoplea</taxon>
        <taxon>Dorylaimia</taxon>
        <taxon>Trichinellida</taxon>
        <taxon>Trichuridae</taxon>
        <taxon>Trichuris</taxon>
    </lineage>
</organism>
<dbReference type="STRING" id="36087.A0A077Z9M3"/>
<protein>
    <recommendedName>
        <fullName evidence="4 12">GPI ethanolamine phosphate transferase 1</fullName>
        <ecNumber evidence="12">2.-.-.-</ecNumber>
    </recommendedName>
</protein>
<dbReference type="GO" id="GO:0051377">
    <property type="term" value="F:mannose-ethanolamine phosphotransferase activity"/>
    <property type="evidence" value="ECO:0007669"/>
    <property type="project" value="UniProtKB-UniRule"/>
</dbReference>
<keyword evidence="9 12" id="KW-1133">Transmembrane helix</keyword>
<keyword evidence="6 12" id="KW-0808">Transferase</keyword>
<feature type="transmembrane region" description="Helical" evidence="12">
    <location>
        <begin position="414"/>
        <end position="435"/>
    </location>
</feature>
<feature type="transmembrane region" description="Helical" evidence="12">
    <location>
        <begin position="495"/>
        <end position="513"/>
    </location>
</feature>
<keyword evidence="8 12" id="KW-0256">Endoplasmic reticulum</keyword>
<dbReference type="Proteomes" id="UP000030665">
    <property type="component" value="Unassembled WGS sequence"/>
</dbReference>
<dbReference type="Gene3D" id="3.40.720.10">
    <property type="entry name" value="Alkaline Phosphatase, subunit A"/>
    <property type="match status" value="1"/>
</dbReference>
<reference evidence="14" key="2">
    <citation type="submission" date="2014-03" db="EMBL/GenBank/DDBJ databases">
        <title>The whipworm genome and dual-species transcriptomics of an intimate host-pathogen interaction.</title>
        <authorList>
            <person name="Foth B.J."/>
            <person name="Tsai I.J."/>
            <person name="Reid A.J."/>
            <person name="Bancroft A.J."/>
            <person name="Nichol S."/>
            <person name="Tracey A."/>
            <person name="Holroyd N."/>
            <person name="Cotton J.A."/>
            <person name="Stanley E.J."/>
            <person name="Zarowiecki M."/>
            <person name="Liu J.Z."/>
            <person name="Huckvale T."/>
            <person name="Cooper P.J."/>
            <person name="Grencis R.K."/>
            <person name="Berriman M."/>
        </authorList>
    </citation>
    <scope>NUCLEOTIDE SEQUENCE [LARGE SCALE GENOMIC DNA]</scope>
</reference>
<dbReference type="InterPro" id="IPR017852">
    <property type="entry name" value="GPI_EtnP_transferase_1_C"/>
</dbReference>
<evidence type="ECO:0000256" key="6">
    <source>
        <dbReference type="ARBA" id="ARBA00022679"/>
    </source>
</evidence>
<evidence type="ECO:0000259" key="13">
    <source>
        <dbReference type="Pfam" id="PF04987"/>
    </source>
</evidence>
<feature type="transmembrane region" description="Helical" evidence="12">
    <location>
        <begin position="725"/>
        <end position="749"/>
    </location>
</feature>
<feature type="transmembrane region" description="Helical" evidence="12">
    <location>
        <begin position="803"/>
        <end position="824"/>
    </location>
</feature>
<feature type="transmembrane region" description="Helical" evidence="12">
    <location>
        <begin position="769"/>
        <end position="796"/>
    </location>
</feature>
<accession>A0A077Z9M3</accession>
<evidence type="ECO:0000256" key="5">
    <source>
        <dbReference type="ARBA" id="ARBA00022502"/>
    </source>
</evidence>
<dbReference type="OrthoDB" id="2748310at2759"/>
<feature type="transmembrane region" description="Helical" evidence="12">
    <location>
        <begin position="654"/>
        <end position="672"/>
    </location>
</feature>
<dbReference type="GO" id="GO:0006506">
    <property type="term" value="P:GPI anchor biosynthetic process"/>
    <property type="evidence" value="ECO:0007669"/>
    <property type="project" value="UniProtKB-UniPathway"/>
</dbReference>
<dbReference type="InterPro" id="IPR007070">
    <property type="entry name" value="GPI_EtnP_transferase_1"/>
</dbReference>
<evidence type="ECO:0000313" key="14">
    <source>
        <dbReference type="EMBL" id="CDW56484.1"/>
    </source>
</evidence>
<dbReference type="SUPFAM" id="SSF53649">
    <property type="entry name" value="Alkaline phosphatase-like"/>
    <property type="match status" value="1"/>
</dbReference>
<keyword evidence="5 12" id="KW-0337">GPI-anchor biosynthesis</keyword>
<feature type="transmembrane region" description="Helical" evidence="12">
    <location>
        <begin position="6"/>
        <end position="26"/>
    </location>
</feature>
<evidence type="ECO:0000256" key="10">
    <source>
        <dbReference type="ARBA" id="ARBA00023136"/>
    </source>
</evidence>
<evidence type="ECO:0000256" key="2">
    <source>
        <dbReference type="ARBA" id="ARBA00004687"/>
    </source>
</evidence>
<dbReference type="InterPro" id="IPR037671">
    <property type="entry name" value="PIGN_N"/>
</dbReference>
<keyword evidence="15" id="KW-1185">Reference proteome</keyword>
<evidence type="ECO:0000256" key="8">
    <source>
        <dbReference type="ARBA" id="ARBA00022824"/>
    </source>
</evidence>
<feature type="transmembrane region" description="Helical" evidence="12">
    <location>
        <begin position="455"/>
        <end position="483"/>
    </location>
</feature>
<dbReference type="AlphaFoldDB" id="A0A077Z9M3"/>
<dbReference type="CDD" id="cd16020">
    <property type="entry name" value="GPI_EPT_1"/>
    <property type="match status" value="1"/>
</dbReference>
<proteinExistence type="inferred from homology"/>
<evidence type="ECO:0000256" key="4">
    <source>
        <dbReference type="ARBA" id="ARBA00020831"/>
    </source>
</evidence>
<gene>
    <name evidence="14" type="ORF">TTRE_0000476401</name>
</gene>
<comment type="subcellular location">
    <subcellularLocation>
        <location evidence="1 12">Endoplasmic reticulum membrane</location>
        <topology evidence="1 12">Multi-pass membrane protein</topology>
    </subcellularLocation>
</comment>
<feature type="transmembrane region" description="Helical" evidence="12">
    <location>
        <begin position="573"/>
        <end position="592"/>
    </location>
</feature>
<comment type="function">
    <text evidence="12">Ethanolamine phosphate transferase involved in glycosylphosphatidylinositol-anchor biosynthesis. Transfers ethanolamine phosphate to the first alpha-1,4-linked mannose of the glycosylphosphatidylinositol precursor of GPI-anchor.</text>
</comment>
<dbReference type="Pfam" id="PF01663">
    <property type="entry name" value="Phosphodiest"/>
    <property type="match status" value="1"/>
</dbReference>
<keyword evidence="10 12" id="KW-0472">Membrane</keyword>
<dbReference type="GO" id="GO:0005789">
    <property type="term" value="C:endoplasmic reticulum membrane"/>
    <property type="evidence" value="ECO:0007669"/>
    <property type="project" value="UniProtKB-SubCell"/>
</dbReference>
<feature type="transmembrane region" description="Helical" evidence="12">
    <location>
        <begin position="545"/>
        <end position="567"/>
    </location>
</feature>
<keyword evidence="7 12" id="KW-0812">Transmembrane</keyword>
<dbReference type="EMBL" id="HG806044">
    <property type="protein sequence ID" value="CDW56484.1"/>
    <property type="molecule type" value="Genomic_DNA"/>
</dbReference>
<sequence>MISLTGAFLGLIVHLILLYAAFDVYYSSPLVHGMRTHSANADPPADRLVLFVADGLRAKSFFECDVNGAVKSPFLRFVLFWFLSRLEQMSREGTWGVSKARPPTESRPGHVAIISGFPEDVNAVKRGWQENSVMFDSFLNQSRYTWFWGNRNVIKMFAKSIPGHRKAHVFTQSYSAEMEELERNPYLLDQWVFHNFKVFLNSTLTNETLNSMVHQNKIVFFLYLGTVDEIGQPLTEMYDRAIRMVDKGIEELHRIIESYFADGRTVYVFTADHGMNDQGSHGGGTPEETLTPLVDIAPLMSALIGAAFPVNSVGVLPLQYLNVSSRNKALLMLANFKQLLEQVLVRMERKREMYWSIFFREFPDMTAQQIRTLADTLEYLFSKKRYATVADVCKQWVPTVLQGMKYYHQYERRLLTCCIIVSFCAWLLCVFSILVKSESLDLTLSHCNNIELGVIGGVLFLSWCNSFPLTFTLYTVMPFYLFLAANLRWKNLKGIFSCRSTLLASVSLAVIFIEMLVLTFFYRHALIICIALMAVWICSLRDCSYGLRVFFVTLCIADCLFTLLPVVGQQPRYDLVLLFCFVWCFLTLLLIFWRTYFLLLFVMQAIATLAISYVPAAVSYQETIPTWVHFLCWILLAMSFLFPFLVSSLVVDRLSVIAFSLLLSFTLMSVSYEPIFFVIYTTHMYVWVAVETKLPSSWVLRWDFRQESLFGSRNVAVKVDDARRALFFVFFLFLGFFGQFRTSGTSSLASVNSFHPYFVKLFMNRYHPFVTSFLLLIKVAIPWLIACCSLCTLAMFTSSRLEIFYWLVVITGDFQAMQFLLLFKDTGSWLEIGESICHYVIAVTMVVIVILVSYAAQLFTRSKVFLSENYFLKIRTTNWPAHAEYY</sequence>
<feature type="transmembrane region" description="Helical" evidence="12">
    <location>
        <begin position="836"/>
        <end position="856"/>
    </location>
</feature>
<keyword evidence="11" id="KW-0325">Glycoprotein</keyword>
<evidence type="ECO:0000256" key="11">
    <source>
        <dbReference type="ARBA" id="ARBA00023180"/>
    </source>
</evidence>
<evidence type="ECO:0000256" key="9">
    <source>
        <dbReference type="ARBA" id="ARBA00022989"/>
    </source>
</evidence>
<dbReference type="Pfam" id="PF04987">
    <property type="entry name" value="PigN"/>
    <property type="match status" value="1"/>
</dbReference>
<evidence type="ECO:0000256" key="1">
    <source>
        <dbReference type="ARBA" id="ARBA00004477"/>
    </source>
</evidence>
<dbReference type="EC" id="2.-.-.-" evidence="12"/>
<dbReference type="PANTHER" id="PTHR12250">
    <property type="entry name" value="PHOSPHATIDYLINOSITOL GLYCAN, CLASS N"/>
    <property type="match status" value="1"/>
</dbReference>
<dbReference type="PANTHER" id="PTHR12250:SF0">
    <property type="entry name" value="GPI ETHANOLAMINE PHOSPHATE TRANSFERASE 1"/>
    <property type="match status" value="1"/>
</dbReference>
<feature type="domain" description="GPI ethanolamine phosphate transferase 1 C-terminal" evidence="13">
    <location>
        <begin position="402"/>
        <end position="828"/>
    </location>
</feature>
<comment type="pathway">
    <text evidence="2 12">Glycolipid biosynthesis; glycosylphosphatidylinositol-anchor biosynthesis.</text>
</comment>
<reference evidence="14" key="1">
    <citation type="submission" date="2014-01" db="EMBL/GenBank/DDBJ databases">
        <authorList>
            <person name="Aslett M."/>
        </authorList>
    </citation>
    <scope>NUCLEOTIDE SEQUENCE</scope>
</reference>
<evidence type="ECO:0000256" key="7">
    <source>
        <dbReference type="ARBA" id="ARBA00022692"/>
    </source>
</evidence>
<dbReference type="InterPro" id="IPR002591">
    <property type="entry name" value="Phosphodiest/P_Trfase"/>
</dbReference>
<dbReference type="InterPro" id="IPR017850">
    <property type="entry name" value="Alkaline_phosphatase_core_sf"/>
</dbReference>
<feature type="transmembrane region" description="Helical" evidence="12">
    <location>
        <begin position="597"/>
        <end position="615"/>
    </location>
</feature>
<dbReference type="UniPathway" id="UPA00196"/>